<keyword evidence="2" id="KW-0645">Protease</keyword>
<keyword evidence="3" id="KW-1185">Reference proteome</keyword>
<keyword evidence="1" id="KW-1133">Transmembrane helix</keyword>
<feature type="transmembrane region" description="Helical" evidence="1">
    <location>
        <begin position="25"/>
        <end position="46"/>
    </location>
</feature>
<keyword evidence="1" id="KW-0472">Membrane</keyword>
<dbReference type="AlphaFoldDB" id="A0A7W7ZZJ2"/>
<proteinExistence type="predicted"/>
<name>A0A7W7ZZJ2_9ACTN</name>
<dbReference type="EMBL" id="JACHIN010000002">
    <property type="protein sequence ID" value="MBB5076309.1"/>
    <property type="molecule type" value="Genomic_DNA"/>
</dbReference>
<organism evidence="2 3">
    <name type="scientific">Nonomuraea endophytica</name>
    <dbReference type="NCBI Taxonomy" id="714136"/>
    <lineage>
        <taxon>Bacteria</taxon>
        <taxon>Bacillati</taxon>
        <taxon>Actinomycetota</taxon>
        <taxon>Actinomycetes</taxon>
        <taxon>Streptosporangiales</taxon>
        <taxon>Streptosporangiaceae</taxon>
        <taxon>Nonomuraea</taxon>
    </lineage>
</organism>
<comment type="caution">
    <text evidence="2">The sequence shown here is derived from an EMBL/GenBank/DDBJ whole genome shotgun (WGS) entry which is preliminary data.</text>
</comment>
<protein>
    <submittedName>
        <fullName evidence="2">Subtilase family serine protease</fullName>
    </submittedName>
</protein>
<dbReference type="RefSeq" id="WP_184959758.1">
    <property type="nucleotide sequence ID" value="NZ_JACHIN010000002.1"/>
</dbReference>
<evidence type="ECO:0000313" key="3">
    <source>
        <dbReference type="Proteomes" id="UP000568380"/>
    </source>
</evidence>
<dbReference type="Proteomes" id="UP000568380">
    <property type="component" value="Unassembled WGS sequence"/>
</dbReference>
<accession>A0A7W7ZZJ2</accession>
<reference evidence="2 3" key="1">
    <citation type="submission" date="2020-08" db="EMBL/GenBank/DDBJ databases">
        <title>Genomic Encyclopedia of Type Strains, Phase IV (KMG-IV): sequencing the most valuable type-strain genomes for metagenomic binning, comparative biology and taxonomic classification.</title>
        <authorList>
            <person name="Goeker M."/>
        </authorList>
    </citation>
    <scope>NUCLEOTIDE SEQUENCE [LARGE SCALE GENOMIC DNA]</scope>
    <source>
        <strain evidence="2 3">DSM 45385</strain>
    </source>
</reference>
<keyword evidence="1" id="KW-0812">Transmembrane</keyword>
<evidence type="ECO:0000313" key="2">
    <source>
        <dbReference type="EMBL" id="MBB5076309.1"/>
    </source>
</evidence>
<gene>
    <name evidence="2" type="ORF">HNR40_001773</name>
</gene>
<dbReference type="GO" id="GO:0006508">
    <property type="term" value="P:proteolysis"/>
    <property type="evidence" value="ECO:0007669"/>
    <property type="project" value="UniProtKB-KW"/>
</dbReference>
<evidence type="ECO:0000256" key="1">
    <source>
        <dbReference type="SAM" id="Phobius"/>
    </source>
</evidence>
<keyword evidence="2" id="KW-0378">Hydrolase</keyword>
<dbReference type="GO" id="GO:0008233">
    <property type="term" value="F:peptidase activity"/>
    <property type="evidence" value="ECO:0007669"/>
    <property type="project" value="UniProtKB-KW"/>
</dbReference>
<sequence>MAFTAAFAVFSVVAPAGVVRPVALTVLGLIVAWVVAVVVWAGYVVWRRRKQNQPSA</sequence>